<sequence length="144" mass="15860">MSLTVVTGPPCSGKTSWVDLHAGPADVVIDLDRIAHAMTSPTAGDHDHAPTVYRVAQRARWAAITEALRHVDAADVYVIHTQPSAQARQKYEAHSARIITLDPGRDVVLERCKRMRSTEALKVAERWYATRLAGAPLKQASRAW</sequence>
<reference evidence="2" key="1">
    <citation type="journal article" date="2019" name="Int. J. Syst. Evol. Microbiol.">
        <title>The Global Catalogue of Microorganisms (GCM) 10K type strain sequencing project: providing services to taxonomists for standard genome sequencing and annotation.</title>
        <authorList>
            <consortium name="The Broad Institute Genomics Platform"/>
            <consortium name="The Broad Institute Genome Sequencing Center for Infectious Disease"/>
            <person name="Wu L."/>
            <person name="Ma J."/>
        </authorList>
    </citation>
    <scope>NUCLEOTIDE SEQUENCE [LARGE SCALE GENOMIC DNA]</scope>
    <source>
        <strain evidence="2">JCM 17939</strain>
    </source>
</reference>
<dbReference type="SUPFAM" id="SSF52540">
    <property type="entry name" value="P-loop containing nucleoside triphosphate hydrolases"/>
    <property type="match status" value="1"/>
</dbReference>
<dbReference type="RefSeq" id="WP_345431954.1">
    <property type="nucleotide sequence ID" value="NZ_BAABHK010000004.1"/>
</dbReference>
<accession>A0ABP8UDH6</accession>
<gene>
    <name evidence="1" type="ORF">GCM10023196_035690</name>
</gene>
<protein>
    <recommendedName>
        <fullName evidence="3">AAA domain-containing protein</fullName>
    </recommendedName>
</protein>
<dbReference type="Gene3D" id="3.40.50.300">
    <property type="entry name" value="P-loop containing nucleotide triphosphate hydrolases"/>
    <property type="match status" value="1"/>
</dbReference>
<comment type="caution">
    <text evidence="1">The sequence shown here is derived from an EMBL/GenBank/DDBJ whole genome shotgun (WGS) entry which is preliminary data.</text>
</comment>
<dbReference type="InterPro" id="IPR027417">
    <property type="entry name" value="P-loop_NTPase"/>
</dbReference>
<proteinExistence type="predicted"/>
<evidence type="ECO:0000313" key="1">
    <source>
        <dbReference type="EMBL" id="GAA4626640.1"/>
    </source>
</evidence>
<dbReference type="Proteomes" id="UP001501442">
    <property type="component" value="Unassembled WGS sequence"/>
</dbReference>
<keyword evidence="2" id="KW-1185">Reference proteome</keyword>
<organism evidence="1 2">
    <name type="scientific">Actinoallomurus vinaceus</name>
    <dbReference type="NCBI Taxonomy" id="1080074"/>
    <lineage>
        <taxon>Bacteria</taxon>
        <taxon>Bacillati</taxon>
        <taxon>Actinomycetota</taxon>
        <taxon>Actinomycetes</taxon>
        <taxon>Streptosporangiales</taxon>
        <taxon>Thermomonosporaceae</taxon>
        <taxon>Actinoallomurus</taxon>
    </lineage>
</organism>
<dbReference type="EMBL" id="BAABHK010000004">
    <property type="protein sequence ID" value="GAA4626640.1"/>
    <property type="molecule type" value="Genomic_DNA"/>
</dbReference>
<name>A0ABP8UDH6_9ACTN</name>
<evidence type="ECO:0000313" key="2">
    <source>
        <dbReference type="Proteomes" id="UP001501442"/>
    </source>
</evidence>
<evidence type="ECO:0008006" key="3">
    <source>
        <dbReference type="Google" id="ProtNLM"/>
    </source>
</evidence>